<name>A0A813P842_9BILA</name>
<dbReference type="PANTHER" id="PTHR10024">
    <property type="entry name" value="SYNAPTOTAGMIN"/>
    <property type="match status" value="1"/>
</dbReference>
<dbReference type="GO" id="GO:0005886">
    <property type="term" value="C:plasma membrane"/>
    <property type="evidence" value="ECO:0007669"/>
    <property type="project" value="TreeGrafter"/>
</dbReference>
<dbReference type="EMBL" id="CAJNOO010000245">
    <property type="protein sequence ID" value="CAF0874814.1"/>
    <property type="molecule type" value="Genomic_DNA"/>
</dbReference>
<dbReference type="Proteomes" id="UP000663882">
    <property type="component" value="Unassembled WGS sequence"/>
</dbReference>
<dbReference type="OrthoDB" id="67700at2759"/>
<dbReference type="InterPro" id="IPR035892">
    <property type="entry name" value="C2_domain_sf"/>
</dbReference>
<dbReference type="GO" id="GO:0030276">
    <property type="term" value="F:clathrin binding"/>
    <property type="evidence" value="ECO:0007669"/>
    <property type="project" value="TreeGrafter"/>
</dbReference>
<dbReference type="GO" id="GO:0005544">
    <property type="term" value="F:calcium-dependent phospholipid binding"/>
    <property type="evidence" value="ECO:0007669"/>
    <property type="project" value="TreeGrafter"/>
</dbReference>
<reference evidence="2" key="1">
    <citation type="submission" date="2021-02" db="EMBL/GenBank/DDBJ databases">
        <authorList>
            <person name="Nowell W R."/>
        </authorList>
    </citation>
    <scope>NUCLEOTIDE SEQUENCE</scope>
</reference>
<evidence type="ECO:0000256" key="1">
    <source>
        <dbReference type="SAM" id="Phobius"/>
    </source>
</evidence>
<keyword evidence="7" id="KW-1185">Reference proteome</keyword>
<dbReference type="GO" id="GO:0070382">
    <property type="term" value="C:exocytic vesicle"/>
    <property type="evidence" value="ECO:0007669"/>
    <property type="project" value="TreeGrafter"/>
</dbReference>
<dbReference type="AlphaFoldDB" id="A0A813P842"/>
<dbReference type="Gene3D" id="2.60.40.150">
    <property type="entry name" value="C2 domain"/>
    <property type="match status" value="1"/>
</dbReference>
<evidence type="ECO:0000313" key="2">
    <source>
        <dbReference type="EMBL" id="CAF0751325.1"/>
    </source>
</evidence>
<evidence type="ECO:0000313" key="6">
    <source>
        <dbReference type="Proteomes" id="UP000663854"/>
    </source>
</evidence>
<gene>
    <name evidence="3" type="ORF">JXQ802_LOCUS6871</name>
    <name evidence="5" type="ORF">OTI717_LOCUS5056</name>
    <name evidence="2" type="ORF">PYM288_LOCUS2101</name>
    <name evidence="4" type="ORF">RFH988_LOCUS7661</name>
</gene>
<keyword evidence="1" id="KW-0812">Transmembrane</keyword>
<comment type="caution">
    <text evidence="2">The sequence shown here is derived from an EMBL/GenBank/DDBJ whole genome shotgun (WGS) entry which is preliminary data.</text>
</comment>
<protein>
    <submittedName>
        <fullName evidence="2">Uncharacterized protein</fullName>
    </submittedName>
</protein>
<accession>A0A813P842</accession>
<organism evidence="2 6">
    <name type="scientific">Rotaria sordida</name>
    <dbReference type="NCBI Taxonomy" id="392033"/>
    <lineage>
        <taxon>Eukaryota</taxon>
        <taxon>Metazoa</taxon>
        <taxon>Spiralia</taxon>
        <taxon>Gnathifera</taxon>
        <taxon>Rotifera</taxon>
        <taxon>Eurotatoria</taxon>
        <taxon>Bdelloidea</taxon>
        <taxon>Philodinida</taxon>
        <taxon>Philodinidae</taxon>
        <taxon>Rotaria</taxon>
    </lineage>
</organism>
<evidence type="ECO:0000313" key="4">
    <source>
        <dbReference type="EMBL" id="CAF0874814.1"/>
    </source>
</evidence>
<dbReference type="Proteomes" id="UP000663854">
    <property type="component" value="Unassembled WGS sequence"/>
</dbReference>
<dbReference type="GO" id="GO:0001786">
    <property type="term" value="F:phosphatidylserine binding"/>
    <property type="evidence" value="ECO:0007669"/>
    <property type="project" value="TreeGrafter"/>
</dbReference>
<dbReference type="EMBL" id="CAJNOH010000013">
    <property type="protein sequence ID" value="CAF0751325.1"/>
    <property type="molecule type" value="Genomic_DNA"/>
</dbReference>
<dbReference type="GO" id="GO:0000149">
    <property type="term" value="F:SNARE binding"/>
    <property type="evidence" value="ECO:0007669"/>
    <property type="project" value="TreeGrafter"/>
</dbReference>
<keyword evidence="1" id="KW-1133">Transmembrane helix</keyword>
<dbReference type="EMBL" id="CAJOAX010000320">
    <property type="protein sequence ID" value="CAF3566035.1"/>
    <property type="molecule type" value="Genomic_DNA"/>
</dbReference>
<sequence>MSSNPEDKDYLDQLRHIFPWHRSFTTNERIIIILFVSTFVSIVGCILFCLICSRFPLRRRYYLKKKLDKEQHILIASPSKKDTLVLPPPYYESIFKTDGRKLSNGTVSDTDGGQSSASTDYLSVLNEKIARSQPAHSSLSNGDTVVTIIPTYPSPPYAQINVEFNIDTTKNILIIHLTNGEHFSLHPAFDEQAEFFIHIQLLNNKILKKFHDARKKRRSSLQLSTWRKQQEKTTEKLLRTSSDILICNQYLQFELNKDNIKSTSLRFLLFCIDRSGIQDLMFESVIHLNALMIPHYQEIIEFKDLPEITFGEIFLGISYLPTAERFTIKVEKLRYLCKTEKDQKIGARLIVTFIHHGRRFFQKKLSSIISDESLTTNHNIHEINEIITQNIPQNDIQSIYVHFELIIRILQSRDESIISGGSILLGEHTRYESEWQKILEQPRHIHLGWYQFFG</sequence>
<evidence type="ECO:0000313" key="3">
    <source>
        <dbReference type="EMBL" id="CAF0854688.1"/>
    </source>
</evidence>
<dbReference type="GO" id="GO:0017156">
    <property type="term" value="P:calcium-ion regulated exocytosis"/>
    <property type="evidence" value="ECO:0007669"/>
    <property type="project" value="TreeGrafter"/>
</dbReference>
<dbReference type="Proteomes" id="UP000663870">
    <property type="component" value="Unassembled WGS sequence"/>
</dbReference>
<dbReference type="EMBL" id="CAJNOL010000110">
    <property type="protein sequence ID" value="CAF0854688.1"/>
    <property type="molecule type" value="Genomic_DNA"/>
</dbReference>
<evidence type="ECO:0000313" key="5">
    <source>
        <dbReference type="EMBL" id="CAF3566035.1"/>
    </source>
</evidence>
<feature type="transmembrane region" description="Helical" evidence="1">
    <location>
        <begin position="30"/>
        <end position="57"/>
    </location>
</feature>
<dbReference type="Proteomes" id="UP000663823">
    <property type="component" value="Unassembled WGS sequence"/>
</dbReference>
<keyword evidence="1" id="KW-0472">Membrane</keyword>
<dbReference type="GO" id="GO:0005509">
    <property type="term" value="F:calcium ion binding"/>
    <property type="evidence" value="ECO:0007669"/>
    <property type="project" value="TreeGrafter"/>
</dbReference>
<proteinExistence type="predicted"/>
<evidence type="ECO:0000313" key="7">
    <source>
        <dbReference type="Proteomes" id="UP000663870"/>
    </source>
</evidence>